<feature type="chain" id="PRO_5013029370" description="Extracellular protein" evidence="1">
    <location>
        <begin position="31"/>
        <end position="128"/>
    </location>
</feature>
<accession>A0A1Z5IZ08</accession>
<keyword evidence="1" id="KW-0732">Signal</keyword>
<organism evidence="2 3">
    <name type="scientific">Secundilactobacillus pentosiphilus</name>
    <dbReference type="NCBI Taxonomy" id="1714682"/>
    <lineage>
        <taxon>Bacteria</taxon>
        <taxon>Bacillati</taxon>
        <taxon>Bacillota</taxon>
        <taxon>Bacilli</taxon>
        <taxon>Lactobacillales</taxon>
        <taxon>Lactobacillaceae</taxon>
        <taxon>Secundilactobacillus</taxon>
    </lineage>
</organism>
<dbReference type="RefSeq" id="WP_145993340.1">
    <property type="nucleotide sequence ID" value="NZ_BCMI01000024.1"/>
</dbReference>
<dbReference type="Proteomes" id="UP000198414">
    <property type="component" value="Unassembled WGS sequence"/>
</dbReference>
<evidence type="ECO:0000313" key="2">
    <source>
        <dbReference type="EMBL" id="GAX06721.1"/>
    </source>
</evidence>
<evidence type="ECO:0000256" key="1">
    <source>
        <dbReference type="SAM" id="SignalP"/>
    </source>
</evidence>
<gene>
    <name evidence="2" type="ORF">IWT25_02068</name>
</gene>
<dbReference type="EMBL" id="BCMI01000024">
    <property type="protein sequence ID" value="GAX06721.1"/>
    <property type="molecule type" value="Genomic_DNA"/>
</dbReference>
<protein>
    <recommendedName>
        <fullName evidence="4">Extracellular protein</fullName>
    </recommendedName>
</protein>
<comment type="caution">
    <text evidence="2">The sequence shown here is derived from an EMBL/GenBank/DDBJ whole genome shotgun (WGS) entry which is preliminary data.</text>
</comment>
<reference evidence="2 3" key="1">
    <citation type="submission" date="2015-11" db="EMBL/GenBank/DDBJ databases">
        <title>Draft genome sequences of new species of the genus Lactobacillus isolated from orchardgrass silage.</title>
        <authorList>
            <person name="Tohno M."/>
            <person name="Tanizawa Y."/>
            <person name="Arita M."/>
        </authorList>
    </citation>
    <scope>NUCLEOTIDE SEQUENCE [LARGE SCALE GENOMIC DNA]</scope>
    <source>
        <strain evidence="2 3">IWT25</strain>
    </source>
</reference>
<proteinExistence type="predicted"/>
<name>A0A1Z5IZ08_9LACO</name>
<evidence type="ECO:0008006" key="4">
    <source>
        <dbReference type="Google" id="ProtNLM"/>
    </source>
</evidence>
<dbReference type="OrthoDB" id="9955123at2"/>
<evidence type="ECO:0000313" key="3">
    <source>
        <dbReference type="Proteomes" id="UP000198414"/>
    </source>
</evidence>
<dbReference type="AlphaFoldDB" id="A0A1Z5IZ08"/>
<sequence length="128" mass="14671" precursor="true">MKVRRILFSLALSFLFVVLGLGASSSTASAHSRTIHAFPSYVRGYWHTRNETHGMHITKHTLKIDGGAKLTHPRYKRVPFASQDVSVYNTRKHHRVTINFVTLAGHELSYTYNSNNLNSVPWTFHYGW</sequence>
<feature type="signal peptide" evidence="1">
    <location>
        <begin position="1"/>
        <end position="30"/>
    </location>
</feature>